<reference evidence="6" key="1">
    <citation type="submission" date="2019-11" db="EMBL/GenBank/DDBJ databases">
        <title>Lipid analysis of CO2-rich subsurface aquifers suggests an autotrophy-based deep biosphere with lysolipids enriched in CPR bacteria.</title>
        <authorList>
            <person name="Probst A.J."/>
            <person name="Elling F.J."/>
            <person name="Castelle C.J."/>
            <person name="Zhu Q."/>
            <person name="Elvert M."/>
            <person name="Birarda G."/>
            <person name="Holman H.-Y."/>
            <person name="Lane K.R."/>
            <person name="Ladd B."/>
            <person name="Ryan M.C."/>
            <person name="Woyke T."/>
            <person name="Hinrichs K.-U."/>
            <person name="Banfield J.F."/>
        </authorList>
    </citation>
    <scope>NUCLEOTIDE SEQUENCE</scope>
    <source>
        <strain evidence="5">CG_2015-01_33_1645</strain>
        <strain evidence="6">CG_2015-04_33_537</strain>
    </source>
</reference>
<dbReference type="AlphaFoldDB" id="A0A8J8CJ67"/>
<accession>A0A8J8CJ67</accession>
<keyword evidence="1 4" id="KW-0479">Metal-binding</keyword>
<evidence type="ECO:0000313" key="7">
    <source>
        <dbReference type="Proteomes" id="UP000738826"/>
    </source>
</evidence>
<comment type="caution">
    <text evidence="6">The sequence shown here is derived from an EMBL/GenBank/DDBJ whole genome shotgun (WGS) entry which is preliminary data.</text>
</comment>
<dbReference type="Gene3D" id="3.40.630.50">
    <property type="entry name" value="AF0625-like"/>
    <property type="match status" value="1"/>
</dbReference>
<dbReference type="PANTHER" id="PTHR34667">
    <property type="entry name" value="D-AMINOACYL-TRNA DEACYLASE"/>
    <property type="match status" value="1"/>
</dbReference>
<dbReference type="SUPFAM" id="SSF142535">
    <property type="entry name" value="AF0625-like"/>
    <property type="match status" value="1"/>
</dbReference>
<dbReference type="GO" id="GO:0051499">
    <property type="term" value="F:D-aminoacyl-tRNA deacylase activity"/>
    <property type="evidence" value="ECO:0007669"/>
    <property type="project" value="UniProtKB-UniRule"/>
</dbReference>
<organism evidence="6 7">
    <name type="scientific">Candidatus Altarchaeum hamiconexum</name>
    <dbReference type="NCBI Taxonomy" id="1803513"/>
    <lineage>
        <taxon>Archaea</taxon>
        <taxon>Candidatus Altarchaeota</taxon>
        <taxon>Candidatus Altiarchaeia</taxon>
        <taxon>Candidatus Altarchaeales</taxon>
        <taxon>Candidatus Altarchaeaceae</taxon>
        <taxon>Candidatus Altarchaeum</taxon>
    </lineage>
</organism>
<evidence type="ECO:0000256" key="1">
    <source>
        <dbReference type="ARBA" id="ARBA00022723"/>
    </source>
</evidence>
<protein>
    <recommendedName>
        <fullName evidence="4">D-aminoacyl-tRNA deacylase</fullName>
        <ecNumber evidence="4">3.1.1.96</ecNumber>
    </recommendedName>
</protein>
<evidence type="ECO:0000256" key="4">
    <source>
        <dbReference type="HAMAP-Rule" id="MF_00562"/>
    </source>
</evidence>
<dbReference type="GO" id="GO:0008270">
    <property type="term" value="F:zinc ion binding"/>
    <property type="evidence" value="ECO:0007669"/>
    <property type="project" value="UniProtKB-UniRule"/>
</dbReference>
<dbReference type="Proteomes" id="UP000738826">
    <property type="component" value="Unassembled WGS sequence"/>
</dbReference>
<proteinExistence type="inferred from homology"/>
<dbReference type="EMBL" id="JAACQH010000097">
    <property type="protein sequence ID" value="NCS91670.1"/>
    <property type="molecule type" value="Genomic_DNA"/>
</dbReference>
<dbReference type="EMBL" id="JAACVF010000094">
    <property type="protein sequence ID" value="NCN65158.1"/>
    <property type="molecule type" value="Genomic_DNA"/>
</dbReference>
<keyword evidence="3 4" id="KW-0862">Zinc</keyword>
<dbReference type="Gene3D" id="3.40.50.10700">
    <property type="entry name" value="AF0625-like"/>
    <property type="match status" value="1"/>
</dbReference>
<dbReference type="Proteomes" id="UP000768163">
    <property type="component" value="Unassembled WGS sequence"/>
</dbReference>
<comment type="catalytic activity">
    <reaction evidence="4">
        <text>a D-aminoacyl-tRNA + H2O = a tRNA + a D-alpha-amino acid + H(+)</text>
        <dbReference type="Rhea" id="RHEA:13953"/>
        <dbReference type="Rhea" id="RHEA-COMP:10123"/>
        <dbReference type="Rhea" id="RHEA-COMP:10124"/>
        <dbReference type="ChEBI" id="CHEBI:15377"/>
        <dbReference type="ChEBI" id="CHEBI:15378"/>
        <dbReference type="ChEBI" id="CHEBI:59871"/>
        <dbReference type="ChEBI" id="CHEBI:78442"/>
        <dbReference type="ChEBI" id="CHEBI:79333"/>
        <dbReference type="EC" id="3.1.1.96"/>
    </reaction>
</comment>
<evidence type="ECO:0000256" key="2">
    <source>
        <dbReference type="ARBA" id="ARBA00022801"/>
    </source>
</evidence>
<dbReference type="PANTHER" id="PTHR34667:SF1">
    <property type="entry name" value="D-AMINOACYL-TRNA DEACYLASE"/>
    <property type="match status" value="1"/>
</dbReference>
<dbReference type="InterPro" id="IPR018033">
    <property type="entry name" value="Deacylase_DtdA_archaea"/>
</dbReference>
<dbReference type="EC" id="3.1.1.96" evidence="4"/>
<dbReference type="InterPro" id="IPR007508">
    <property type="entry name" value="DtdA"/>
</dbReference>
<evidence type="ECO:0000313" key="6">
    <source>
        <dbReference type="EMBL" id="NCS91670.1"/>
    </source>
</evidence>
<evidence type="ECO:0000313" key="5">
    <source>
        <dbReference type="EMBL" id="NCN65158.1"/>
    </source>
</evidence>
<gene>
    <name evidence="4" type="primary">dtdA</name>
    <name evidence="6" type="ORF">GW779_04575</name>
    <name evidence="5" type="ORF">GW910_03685</name>
</gene>
<dbReference type="HAMAP" id="MF_00562">
    <property type="entry name" value="Deacylase_DtdA"/>
    <property type="match status" value="1"/>
</dbReference>
<comment type="function">
    <text evidence="4">D-aminoacyl-tRNA deacylase with broad substrate specificity. By recycling D-aminoacyl-tRNA to D-amino acids and free tRNA molecules, this enzyme counteracts the toxicity associated with the formation of D-aminoacyl-tRNA entities in vivo.</text>
</comment>
<dbReference type="PIRSF" id="PIRSF016210">
    <property type="entry name" value="UCP016210"/>
    <property type="match status" value="1"/>
</dbReference>
<comment type="similarity">
    <text evidence="4">Belongs to the DtdA deacylase family.</text>
</comment>
<dbReference type="Pfam" id="PF04414">
    <property type="entry name" value="tRNA_deacylase"/>
    <property type="match status" value="1"/>
</dbReference>
<comment type="cofactor">
    <cofactor evidence="4">
        <name>Zn(2+)</name>
        <dbReference type="ChEBI" id="CHEBI:29105"/>
    </cofactor>
    <text evidence="4">Binds 2 Zn(2+) ions per subunit.</text>
</comment>
<name>A0A8J8CJ67_9ARCH</name>
<comment type="subunit">
    <text evidence="4">Monomer.</text>
</comment>
<dbReference type="GO" id="GO:0019478">
    <property type="term" value="P:D-amino acid catabolic process"/>
    <property type="evidence" value="ECO:0007669"/>
    <property type="project" value="UniProtKB-UniRule"/>
</dbReference>
<comment type="catalytic activity">
    <reaction evidence="4">
        <text>glycyl-tRNA(Ala) + H2O = tRNA(Ala) + glycine + H(+)</text>
        <dbReference type="Rhea" id="RHEA:53744"/>
        <dbReference type="Rhea" id="RHEA-COMP:9657"/>
        <dbReference type="Rhea" id="RHEA-COMP:13640"/>
        <dbReference type="ChEBI" id="CHEBI:15377"/>
        <dbReference type="ChEBI" id="CHEBI:15378"/>
        <dbReference type="ChEBI" id="CHEBI:57305"/>
        <dbReference type="ChEBI" id="CHEBI:78442"/>
        <dbReference type="ChEBI" id="CHEBI:78522"/>
        <dbReference type="EC" id="3.1.1.96"/>
    </reaction>
</comment>
<sequence length="262" mass="29660">MSKIVLYSHQDIAGENISKFLDKGINIIFGIDEKVINLNDLPAKIYDIVNDKIDLIIVASRHKSESKKQTLCVHSPGNFSDAKLGGDEKCLSIAPALSIREALIEFKKQREQRQNLSKYDVTLEVTHHGPTLNFPIVFVEVGSCEDSWNDLNACEAAGKVIKRMCDIDINLNKKNKKNIKVAIGIGGNHYASKFTKILLNKDIAFGHIMPKYNFNEEMIEEMISKTIPKPEITLIDWNGLNGEQRNNTIKRLEQANLEWRKV</sequence>
<keyword evidence="2 4" id="KW-0378">Hydrolase</keyword>
<evidence type="ECO:0000256" key="3">
    <source>
        <dbReference type="ARBA" id="ARBA00022833"/>
    </source>
</evidence>